<keyword evidence="3" id="KW-1185">Reference proteome</keyword>
<reference evidence="2" key="1">
    <citation type="submission" date="2023-10" db="EMBL/GenBank/DDBJ databases">
        <authorList>
            <person name="Chen Y."/>
            <person name="Shah S."/>
            <person name="Dougan E. K."/>
            <person name="Thang M."/>
            <person name="Chan C."/>
        </authorList>
    </citation>
    <scope>NUCLEOTIDE SEQUENCE [LARGE SCALE GENOMIC DNA]</scope>
</reference>
<sequence>MRSPRAGGLLRGAEGPRPHGAGREDRGRQPPADMTTEYLNEILASSSPPDLEYLTQYLNEMLASGQRLSHSRERRARGGRERSPGRHSSRQRRERRRPRADVGDAAGRHRLQRAFS</sequence>
<comment type="caution">
    <text evidence="2">The sequence shown here is derived from an EMBL/GenBank/DDBJ whole genome shotgun (WGS) entry which is preliminary data.</text>
</comment>
<evidence type="ECO:0000256" key="1">
    <source>
        <dbReference type="SAM" id="MobiDB-lite"/>
    </source>
</evidence>
<evidence type="ECO:0000313" key="3">
    <source>
        <dbReference type="Proteomes" id="UP001189429"/>
    </source>
</evidence>
<organism evidence="2 3">
    <name type="scientific">Prorocentrum cordatum</name>
    <dbReference type="NCBI Taxonomy" id="2364126"/>
    <lineage>
        <taxon>Eukaryota</taxon>
        <taxon>Sar</taxon>
        <taxon>Alveolata</taxon>
        <taxon>Dinophyceae</taxon>
        <taxon>Prorocentrales</taxon>
        <taxon>Prorocentraceae</taxon>
        <taxon>Prorocentrum</taxon>
    </lineage>
</organism>
<feature type="region of interest" description="Disordered" evidence="1">
    <location>
        <begin position="1"/>
        <end position="33"/>
    </location>
</feature>
<feature type="compositionally biased region" description="Basic and acidic residues" evidence="1">
    <location>
        <begin position="14"/>
        <end position="28"/>
    </location>
</feature>
<accession>A0ABN9UBR6</accession>
<dbReference type="Proteomes" id="UP001189429">
    <property type="component" value="Unassembled WGS sequence"/>
</dbReference>
<evidence type="ECO:0000313" key="2">
    <source>
        <dbReference type="EMBL" id="CAK0856833.1"/>
    </source>
</evidence>
<name>A0ABN9UBR6_9DINO</name>
<feature type="non-terminal residue" evidence="2">
    <location>
        <position position="116"/>
    </location>
</feature>
<proteinExistence type="predicted"/>
<feature type="compositionally biased region" description="Basic residues" evidence="1">
    <location>
        <begin position="85"/>
        <end position="98"/>
    </location>
</feature>
<dbReference type="EMBL" id="CAUYUJ010015672">
    <property type="protein sequence ID" value="CAK0856833.1"/>
    <property type="molecule type" value="Genomic_DNA"/>
</dbReference>
<feature type="region of interest" description="Disordered" evidence="1">
    <location>
        <begin position="64"/>
        <end position="116"/>
    </location>
</feature>
<gene>
    <name evidence="2" type="ORF">PCOR1329_LOCUS47105</name>
</gene>
<protein>
    <submittedName>
        <fullName evidence="2">Uncharacterized protein</fullName>
    </submittedName>
</protein>